<dbReference type="STRING" id="1284197.S8BDH4"/>
<evidence type="ECO:0000313" key="3">
    <source>
        <dbReference type="Proteomes" id="UP000015100"/>
    </source>
</evidence>
<evidence type="ECO:0000313" key="2">
    <source>
        <dbReference type="EMBL" id="EPS37253.1"/>
    </source>
</evidence>
<dbReference type="HOGENOM" id="CLU_262904_0_0_1"/>
<organism evidence="2 3">
    <name type="scientific">Dactylellina haptotyla (strain CBS 200.50)</name>
    <name type="common">Nematode-trapping fungus</name>
    <name type="synonym">Monacrosporium haptotylum</name>
    <dbReference type="NCBI Taxonomy" id="1284197"/>
    <lineage>
        <taxon>Eukaryota</taxon>
        <taxon>Fungi</taxon>
        <taxon>Dikarya</taxon>
        <taxon>Ascomycota</taxon>
        <taxon>Pezizomycotina</taxon>
        <taxon>Orbiliomycetes</taxon>
        <taxon>Orbiliales</taxon>
        <taxon>Orbiliaceae</taxon>
        <taxon>Dactylellina</taxon>
    </lineage>
</organism>
<sequence>MSTQPAEQLGGQPLHPLVEHESVTSSVITAWSQRQSVSELFYRAEELEILGKFAEGYKELESNAVTYILSATCPSYSFVYGCLKLSQGYIREGKESYEKSKKIIQSSPVELSEGSRKMLDFMNIRLMVLDGDSAENRQKGMELCTEAYIKWARDKEGSEMDYFAVLIERAYFEVLKDLPDISFRPKILVSESGTDLLPALLESLRPRHLEILYAQIPKGNSLVSFPLFLAKINATKTLTEVQEMQTILDKLLKEHKAPVPLRDTIVGYCQIRCGQLTTGKEQGAYLKEANRLFKAAGNLEAPCEIEVLQCLRKGQENVVSASTRPGDLQSRILSMIADLGKLYAKFTEMDYPNRMRAILGQIHNINDKMLGIPDISATTCRLWRQLGKATGMKVNLITEFIAVMADIMTTDDIEDSLSIMQQFKDEHGSDWDADLAVNWHRGMGALHYRMSLYDEGIEYLDVAESMLKSSWDDDTAAEVHDQILVYKQERLATLQGDEKGYALDDLLDEIDESIRQDAAANKNWPGRLTKMVTKAMLLVGNKELVGLDRAVADGGKIVAELDRQVTRLVHEDSAYEPYTFEVQRCKAVLFKIQGKLDEAVAVIDKALPSKWKIHRSKTEAEEIREMQLRLLAVAFYVVGKGTEEADKVPPKTVEKRTKVALAHLKEAMKTGEKYNTARDYCNALYYKAICHLNQNDPVKAVEHLVHASEIQDRILRASPKSDKFDSFLANAVSMGNYTTGMVDTALKACLKVPDIVACWWWIQKAKARAFAGMMGHGHIWQDSFTRVIDDVSNLQMPWESVTVNFREIALIYRLESLMKTPTGYTLDNWDAEEMQARVQQRRADIQDLIGQIEQTPAIRGALGMSMGLPATHEDMTWLANYRQGDRDVIFVDWICCDDDIIISVYKPGGMRLMPGMSIVATSNDAQVRMVKCVLTLPQVKAWVDEYLKDEDMPLGSSGSFDDLDILNDLIEAIKVFTDPEDLLVLCPTNVLHGIPLHALMIDQGENGERITLIERNPVVYVPSFSILRQCVNRLRLAKAGDSNNPTDTFTRPATLVGVKVDYGNADPAVPVSMEKMSGYLTGAEVVLNEDCTLARFQSEAANTTDILHFHGHMDYSDPRPLQRYLVLAEEERITGRQMADLKFPRGTAPLVTLIACSSGGQQIMTGDEPIGVIPALLAAGASSVIATLWPTDSECGLLFGELLYKDRKGGCDPCGDEDRYVVGEGMEEIWNIAKGVRKAVLEIKAREETSRPYYWAPFALHGSWLRGTGVTGALSRGDGMNGLSAQFVAQK</sequence>
<dbReference type="Proteomes" id="UP000015100">
    <property type="component" value="Unassembled WGS sequence"/>
</dbReference>
<dbReference type="InterPro" id="IPR024983">
    <property type="entry name" value="CHAT_dom"/>
</dbReference>
<accession>S8BDH4</accession>
<name>S8BDH4_DACHA</name>
<dbReference type="EMBL" id="AQGS01000677">
    <property type="protein sequence ID" value="EPS37253.1"/>
    <property type="molecule type" value="Genomic_DNA"/>
</dbReference>
<dbReference type="eggNOG" id="ENOG502SADU">
    <property type="taxonomic scope" value="Eukaryota"/>
</dbReference>
<dbReference type="SUPFAM" id="SSF48452">
    <property type="entry name" value="TPR-like"/>
    <property type="match status" value="1"/>
</dbReference>
<reference evidence="2 3" key="1">
    <citation type="journal article" date="2013" name="PLoS Genet.">
        <title>Genomic mechanisms accounting for the adaptation to parasitism in nematode-trapping fungi.</title>
        <authorList>
            <person name="Meerupati T."/>
            <person name="Andersson K.M."/>
            <person name="Friman E."/>
            <person name="Kumar D."/>
            <person name="Tunlid A."/>
            <person name="Ahren D."/>
        </authorList>
    </citation>
    <scope>NUCLEOTIDE SEQUENCE [LARGE SCALE GENOMIC DNA]</scope>
    <source>
        <strain evidence="2 3">CBS 200.50</strain>
    </source>
</reference>
<dbReference type="Pfam" id="PF12770">
    <property type="entry name" value="CHAT"/>
    <property type="match status" value="1"/>
</dbReference>
<feature type="domain" description="CHAT" evidence="1">
    <location>
        <begin position="983"/>
        <end position="1262"/>
    </location>
</feature>
<keyword evidence="3" id="KW-1185">Reference proteome</keyword>
<dbReference type="OMA" id="FHGHMDY"/>
<protein>
    <recommendedName>
        <fullName evidence="1">CHAT domain-containing protein</fullName>
    </recommendedName>
</protein>
<evidence type="ECO:0000259" key="1">
    <source>
        <dbReference type="Pfam" id="PF12770"/>
    </source>
</evidence>
<dbReference type="OrthoDB" id="9991317at2759"/>
<dbReference type="Gene3D" id="1.25.40.10">
    <property type="entry name" value="Tetratricopeptide repeat domain"/>
    <property type="match status" value="1"/>
</dbReference>
<gene>
    <name evidence="2" type="ORF">H072_9092</name>
</gene>
<comment type="caution">
    <text evidence="2">The sequence shown here is derived from an EMBL/GenBank/DDBJ whole genome shotgun (WGS) entry which is preliminary data.</text>
</comment>
<proteinExistence type="predicted"/>
<reference evidence="3" key="2">
    <citation type="submission" date="2013-04" db="EMBL/GenBank/DDBJ databases">
        <title>Genomic mechanisms accounting for the adaptation to parasitism in nematode-trapping fungi.</title>
        <authorList>
            <person name="Ahren D.G."/>
        </authorList>
    </citation>
    <scope>NUCLEOTIDE SEQUENCE [LARGE SCALE GENOMIC DNA]</scope>
    <source>
        <strain evidence="3">CBS 200.50</strain>
    </source>
</reference>
<dbReference type="InterPro" id="IPR011990">
    <property type="entry name" value="TPR-like_helical_dom_sf"/>
</dbReference>